<dbReference type="EMBL" id="JAMDNP010000039">
    <property type="protein sequence ID" value="MCY9762626.1"/>
    <property type="molecule type" value="Genomic_DNA"/>
</dbReference>
<dbReference type="Gene3D" id="1.10.10.2830">
    <property type="match status" value="1"/>
</dbReference>
<dbReference type="RefSeq" id="WP_005552111.1">
    <property type="nucleotide sequence ID" value="NZ_JAMDLX010000117.1"/>
</dbReference>
<feature type="region of interest" description="Disordered" evidence="1">
    <location>
        <begin position="224"/>
        <end position="245"/>
    </location>
</feature>
<reference evidence="3 4" key="1">
    <citation type="submission" date="2022-05" db="EMBL/GenBank/DDBJ databases">
        <title>Genome Sequencing of Bee-Associated Microbes.</title>
        <authorList>
            <person name="Dunlap C."/>
        </authorList>
    </citation>
    <scope>NUCLEOTIDE SEQUENCE [LARGE SCALE GENOMIC DNA]</scope>
    <source>
        <strain evidence="3 4">NRRL B-04010</strain>
    </source>
</reference>
<name>A0ABT4H0X4_PAEAL</name>
<dbReference type="PANTHER" id="PTHR33375:SF1">
    <property type="entry name" value="CHROMOSOME-PARTITIONING PROTEIN PARB-RELATED"/>
    <property type="match status" value="1"/>
</dbReference>
<keyword evidence="4" id="KW-1185">Reference proteome</keyword>
<organism evidence="3 4">
    <name type="scientific">Paenibacillus alvei</name>
    <name type="common">Bacillus alvei</name>
    <dbReference type="NCBI Taxonomy" id="44250"/>
    <lineage>
        <taxon>Bacteria</taxon>
        <taxon>Bacillati</taxon>
        <taxon>Bacillota</taxon>
        <taxon>Bacilli</taxon>
        <taxon>Bacillales</taxon>
        <taxon>Paenibacillaceae</taxon>
        <taxon>Paenibacillus</taxon>
    </lineage>
</organism>
<protein>
    <submittedName>
        <fullName evidence="3">ParB N-terminal domain-containing protein</fullName>
    </submittedName>
</protein>
<dbReference type="Pfam" id="PF14354">
    <property type="entry name" value="Lar_restr_allev"/>
    <property type="match status" value="1"/>
</dbReference>
<dbReference type="SUPFAM" id="SSF109709">
    <property type="entry name" value="KorB DNA-binding domain-like"/>
    <property type="match status" value="1"/>
</dbReference>
<dbReference type="SMART" id="SM00470">
    <property type="entry name" value="ParB"/>
    <property type="match status" value="1"/>
</dbReference>
<comment type="caution">
    <text evidence="3">The sequence shown here is derived from an EMBL/GenBank/DDBJ whole genome shotgun (WGS) entry which is preliminary data.</text>
</comment>
<dbReference type="Gene3D" id="3.90.1530.10">
    <property type="entry name" value="Conserved hypothetical protein from pyrococcus furiosus pfu- 392566-001, ParB domain"/>
    <property type="match status" value="1"/>
</dbReference>
<feature type="domain" description="ParB-like N-terminal" evidence="2">
    <location>
        <begin position="28"/>
        <end position="120"/>
    </location>
</feature>
<evidence type="ECO:0000313" key="3">
    <source>
        <dbReference type="EMBL" id="MCY9762626.1"/>
    </source>
</evidence>
<dbReference type="CDD" id="cd16406">
    <property type="entry name" value="ParB_N_like"/>
    <property type="match status" value="1"/>
</dbReference>
<evidence type="ECO:0000313" key="4">
    <source>
        <dbReference type="Proteomes" id="UP001527181"/>
    </source>
</evidence>
<accession>A0ABT4H0X4</accession>
<dbReference type="PANTHER" id="PTHR33375">
    <property type="entry name" value="CHROMOSOME-PARTITIONING PROTEIN PARB-RELATED"/>
    <property type="match status" value="1"/>
</dbReference>
<gene>
    <name evidence="3" type="ORF">M5X12_19000</name>
</gene>
<dbReference type="GeneID" id="94487849"/>
<dbReference type="SUPFAM" id="SSF110849">
    <property type="entry name" value="ParB/Sulfiredoxin"/>
    <property type="match status" value="1"/>
</dbReference>
<dbReference type="Pfam" id="PF02195">
    <property type="entry name" value="ParB_N"/>
    <property type="match status" value="1"/>
</dbReference>
<evidence type="ECO:0000259" key="2">
    <source>
        <dbReference type="SMART" id="SM00470"/>
    </source>
</evidence>
<evidence type="ECO:0000256" key="1">
    <source>
        <dbReference type="SAM" id="MobiDB-lite"/>
    </source>
</evidence>
<dbReference type="Proteomes" id="UP001527181">
    <property type="component" value="Unassembled WGS sequence"/>
</dbReference>
<dbReference type="InterPro" id="IPR003115">
    <property type="entry name" value="ParB_N"/>
</dbReference>
<dbReference type="InterPro" id="IPR036086">
    <property type="entry name" value="ParB/Sulfiredoxin_sf"/>
</dbReference>
<proteinExistence type="predicted"/>
<dbReference type="InterPro" id="IPR050336">
    <property type="entry name" value="Chromosome_partition/occlusion"/>
</dbReference>
<sequence length="294" mass="33277">MAKFNLNQLLNGSGKSEEQQPVSNYKISHISVYDLEPSEDNFYSTEQIEELKLSIATFGIKQNLIVKPVGDKYRVIAGHRRRLAALSLAEEGKREFEKVPCIIETEEDELREKLLLITTNSTARQLSDWEKIKQAEEMRTILEQIKKRDKIPGRLRDLIASTLDVSPTQVARMEAISKNLAPEFKAELQEGNVNMSTAYELSGLPAEQQQEAYSVYRSTGSVSIKDAKQRKREKPLNNGTSEAGTKDCPFCGDSPKVIEEYGGYRISCKTCFAATGLAIDINEAFERWNRRHHD</sequence>